<reference evidence="1 2" key="1">
    <citation type="submission" date="2022-04" db="EMBL/GenBank/DDBJ databases">
        <title>Positive selection, recombination, and allopatry shape intraspecific diversity of widespread and dominant cyanobacteria.</title>
        <authorList>
            <person name="Wei J."/>
            <person name="Shu W."/>
            <person name="Hu C."/>
        </authorList>
    </citation>
    <scope>NUCLEOTIDE SEQUENCE [LARGE SCALE GENOMIC DNA]</scope>
    <source>
        <strain evidence="1 2">DQ-A4</strain>
    </source>
</reference>
<sequence length="156" mass="16456">MSCDTFYADLPPLKQFLELANPQNYVEAPNDWYVLITDVVDSTQAIARGQYKEVNVLGASSIMAVLNATAPLEIPFVFGGDGALLLVPPGAVQAAREALLGVRALAHGSFGLDLRVGIVPLAAVAPSTRCEWQKFALAPAITRPVLSAVASPTPLN</sequence>
<dbReference type="Proteomes" id="UP001482513">
    <property type="component" value="Unassembled WGS sequence"/>
</dbReference>
<dbReference type="Pfam" id="PF11294">
    <property type="entry name" value="DUF3095"/>
    <property type="match status" value="1"/>
</dbReference>
<organism evidence="1 2">
    <name type="scientific">Leptolyngbya subtilissima DQ-A4</name>
    <dbReference type="NCBI Taxonomy" id="2933933"/>
    <lineage>
        <taxon>Bacteria</taxon>
        <taxon>Bacillati</taxon>
        <taxon>Cyanobacteriota</taxon>
        <taxon>Cyanophyceae</taxon>
        <taxon>Leptolyngbyales</taxon>
        <taxon>Leptolyngbyaceae</taxon>
        <taxon>Leptolyngbya group</taxon>
        <taxon>Leptolyngbya</taxon>
    </lineage>
</organism>
<protein>
    <submittedName>
        <fullName evidence="1">DUF3095 domain-containing protein</fullName>
    </submittedName>
</protein>
<keyword evidence="2" id="KW-1185">Reference proteome</keyword>
<dbReference type="EMBL" id="JAMPKX010000003">
    <property type="protein sequence ID" value="MEP0947053.1"/>
    <property type="molecule type" value="Genomic_DNA"/>
</dbReference>
<evidence type="ECO:0000313" key="1">
    <source>
        <dbReference type="EMBL" id="MEP0947053.1"/>
    </source>
</evidence>
<accession>A0ABV0K2P5</accession>
<comment type="caution">
    <text evidence="1">The sequence shown here is derived from an EMBL/GenBank/DDBJ whole genome shotgun (WGS) entry which is preliminary data.</text>
</comment>
<name>A0ABV0K2P5_9CYAN</name>
<evidence type="ECO:0000313" key="2">
    <source>
        <dbReference type="Proteomes" id="UP001482513"/>
    </source>
</evidence>
<dbReference type="InterPro" id="IPR021445">
    <property type="entry name" value="DUF3095"/>
</dbReference>
<gene>
    <name evidence="1" type="ORF">NC992_09235</name>
</gene>
<proteinExistence type="predicted"/>